<dbReference type="RefSeq" id="WP_397615004.1">
    <property type="nucleotide sequence ID" value="NZ_JBIRRB010000022.1"/>
</dbReference>
<dbReference type="Pfam" id="PF19086">
    <property type="entry name" value="Terpene_syn_C_2"/>
    <property type="match status" value="1"/>
</dbReference>
<sequence length="364" mass="40875">MALVHIDISPLYFPYTCTLNEHGPELHKNTLTWMADHSMRLDAAQQREFENYHLTEGVGLFYPSLPAPQVQLAQDWTVAVVLFDALVLERPPVNQDLSLMAEVITKTLKKMQISQTLADDDHPLVKLLADVTRRVRADAPLHLGRWIDGHRAWWLGQLHQQGLALAGRRPSLDHYAHLRQLTIAGPPTVSAMEWIRGFDLSPLYAASPHLRALSEAAALLWGWDNDLFSYVRDYLTTDRQGEAAREVNLIDVIQHENGCTLAEAVEEAVRLRNRVMSLFERLSGIYLPTAPVDVQIHVSDLAESIRGNAEYYRTAGSRRYHTTTSAAPPHGSIAITSTITDIPPPGSREPVPLTSIAWWWQLLG</sequence>
<keyword evidence="2" id="KW-1185">Reference proteome</keyword>
<accession>A0ABW7TGC6</accession>
<dbReference type="EMBL" id="JBIRRB010000022">
    <property type="protein sequence ID" value="MFI0915429.1"/>
    <property type="molecule type" value="Genomic_DNA"/>
</dbReference>
<dbReference type="InterPro" id="IPR008949">
    <property type="entry name" value="Isoprenoid_synthase_dom_sf"/>
</dbReference>
<dbReference type="SUPFAM" id="SSF48576">
    <property type="entry name" value="Terpenoid synthases"/>
    <property type="match status" value="1"/>
</dbReference>
<proteinExistence type="predicted"/>
<organism evidence="1 2">
    <name type="scientific">Streptomyces abikoensis</name>
    <dbReference type="NCBI Taxonomy" id="97398"/>
    <lineage>
        <taxon>Bacteria</taxon>
        <taxon>Bacillati</taxon>
        <taxon>Actinomycetota</taxon>
        <taxon>Actinomycetes</taxon>
        <taxon>Kitasatosporales</taxon>
        <taxon>Streptomycetaceae</taxon>
        <taxon>Streptomyces</taxon>
    </lineage>
</organism>
<dbReference type="Proteomes" id="UP001611162">
    <property type="component" value="Unassembled WGS sequence"/>
</dbReference>
<comment type="caution">
    <text evidence="1">The sequence shown here is derived from an EMBL/GenBank/DDBJ whole genome shotgun (WGS) entry which is preliminary data.</text>
</comment>
<gene>
    <name evidence="1" type="ORF">ACH4TF_34155</name>
</gene>
<name>A0ABW7TGC6_9ACTN</name>
<reference evidence="1 2" key="1">
    <citation type="submission" date="2024-10" db="EMBL/GenBank/DDBJ databases">
        <title>The Natural Products Discovery Center: Release of the First 8490 Sequenced Strains for Exploring Actinobacteria Biosynthetic Diversity.</title>
        <authorList>
            <person name="Kalkreuter E."/>
            <person name="Kautsar S.A."/>
            <person name="Yang D."/>
            <person name="Bader C.D."/>
            <person name="Teijaro C.N."/>
            <person name="Fluegel L."/>
            <person name="Davis C.M."/>
            <person name="Simpson J.R."/>
            <person name="Lauterbach L."/>
            <person name="Steele A.D."/>
            <person name="Gui C."/>
            <person name="Meng S."/>
            <person name="Li G."/>
            <person name="Viehrig K."/>
            <person name="Ye F."/>
            <person name="Su P."/>
            <person name="Kiefer A.F."/>
            <person name="Nichols A."/>
            <person name="Cepeda A.J."/>
            <person name="Yan W."/>
            <person name="Fan B."/>
            <person name="Jiang Y."/>
            <person name="Adhikari A."/>
            <person name="Zheng C.-J."/>
            <person name="Schuster L."/>
            <person name="Cowan T.M."/>
            <person name="Smanski M.J."/>
            <person name="Chevrette M.G."/>
            <person name="De Carvalho L.P.S."/>
            <person name="Shen B."/>
        </authorList>
    </citation>
    <scope>NUCLEOTIDE SEQUENCE [LARGE SCALE GENOMIC DNA]</scope>
    <source>
        <strain evidence="1 2">NPDC020979</strain>
    </source>
</reference>
<evidence type="ECO:0000313" key="1">
    <source>
        <dbReference type="EMBL" id="MFI0915429.1"/>
    </source>
</evidence>
<protein>
    <submittedName>
        <fullName evidence="1">Terpene synthase family protein</fullName>
    </submittedName>
</protein>
<evidence type="ECO:0000313" key="2">
    <source>
        <dbReference type="Proteomes" id="UP001611162"/>
    </source>
</evidence>
<dbReference type="Gene3D" id="1.10.600.10">
    <property type="entry name" value="Farnesyl Diphosphate Synthase"/>
    <property type="match status" value="1"/>
</dbReference>